<dbReference type="SUPFAM" id="SSF161098">
    <property type="entry name" value="MetI-like"/>
    <property type="match status" value="1"/>
</dbReference>
<comment type="caution">
    <text evidence="9">The sequence shown here is derived from an EMBL/GenBank/DDBJ whole genome shotgun (WGS) entry which is preliminary data.</text>
</comment>
<keyword evidence="2 7" id="KW-0813">Transport</keyword>
<keyword evidence="3" id="KW-1003">Cell membrane</keyword>
<reference evidence="9 10" key="1">
    <citation type="journal article" date="2019" name="Int. J. Syst. Evol. Microbiol.">
        <title>The Global Catalogue of Microorganisms (GCM) 10K type strain sequencing project: providing services to taxonomists for standard genome sequencing and annotation.</title>
        <authorList>
            <consortium name="The Broad Institute Genomics Platform"/>
            <consortium name="The Broad Institute Genome Sequencing Center for Infectious Disease"/>
            <person name="Wu L."/>
            <person name="Ma J."/>
        </authorList>
    </citation>
    <scope>NUCLEOTIDE SEQUENCE [LARGE SCALE GENOMIC DNA]</scope>
    <source>
        <strain evidence="9 10">SKJ47</strain>
    </source>
</reference>
<name>A0ABD5UPR5_9EURY</name>
<dbReference type="Proteomes" id="UP001596296">
    <property type="component" value="Unassembled WGS sequence"/>
</dbReference>
<evidence type="ECO:0000313" key="9">
    <source>
        <dbReference type="EMBL" id="MFC6891203.1"/>
    </source>
</evidence>
<keyword evidence="5 7" id="KW-1133">Transmembrane helix</keyword>
<evidence type="ECO:0000259" key="8">
    <source>
        <dbReference type="PROSITE" id="PS50928"/>
    </source>
</evidence>
<evidence type="ECO:0000256" key="3">
    <source>
        <dbReference type="ARBA" id="ARBA00022475"/>
    </source>
</evidence>
<feature type="domain" description="ABC transmembrane type-1" evidence="8">
    <location>
        <begin position="81"/>
        <end position="290"/>
    </location>
</feature>
<feature type="transmembrane region" description="Helical" evidence="7">
    <location>
        <begin position="116"/>
        <end position="136"/>
    </location>
</feature>
<evidence type="ECO:0000256" key="5">
    <source>
        <dbReference type="ARBA" id="ARBA00022989"/>
    </source>
</evidence>
<keyword evidence="4 7" id="KW-0812">Transmembrane</keyword>
<dbReference type="PANTHER" id="PTHR43005:SF1">
    <property type="entry name" value="SPERMIDINE_PUTRESCINE TRANSPORT SYSTEM PERMEASE PROTEIN"/>
    <property type="match status" value="1"/>
</dbReference>
<dbReference type="CDD" id="cd06261">
    <property type="entry name" value="TM_PBP2"/>
    <property type="match status" value="1"/>
</dbReference>
<gene>
    <name evidence="9" type="ORF">ACFQE9_00945</name>
</gene>
<feature type="transmembrane region" description="Helical" evidence="7">
    <location>
        <begin position="81"/>
        <end position="107"/>
    </location>
</feature>
<proteinExistence type="inferred from homology"/>
<organism evidence="9 10">
    <name type="scientific">Halopenitus salinus</name>
    <dbReference type="NCBI Taxonomy" id="1198295"/>
    <lineage>
        <taxon>Archaea</taxon>
        <taxon>Methanobacteriati</taxon>
        <taxon>Methanobacteriota</taxon>
        <taxon>Stenosarchaea group</taxon>
        <taxon>Halobacteria</taxon>
        <taxon>Halobacteriales</taxon>
        <taxon>Haloferacaceae</taxon>
        <taxon>Halopenitus</taxon>
    </lineage>
</organism>
<dbReference type="InterPro" id="IPR035906">
    <property type="entry name" value="MetI-like_sf"/>
</dbReference>
<dbReference type="PROSITE" id="PS50928">
    <property type="entry name" value="ABC_TM1"/>
    <property type="match status" value="1"/>
</dbReference>
<accession>A0ABD5UPR5</accession>
<feature type="transmembrane region" description="Helical" evidence="7">
    <location>
        <begin position="272"/>
        <end position="291"/>
    </location>
</feature>
<keyword evidence="6 7" id="KW-0472">Membrane</keyword>
<feature type="transmembrane region" description="Helical" evidence="7">
    <location>
        <begin position="173"/>
        <end position="191"/>
    </location>
</feature>
<comment type="subcellular location">
    <subcellularLocation>
        <location evidence="1 7">Cell membrane</location>
        <topology evidence="1 7">Multi-pass membrane protein</topology>
    </subcellularLocation>
</comment>
<sequence>MRALDSSTEAALRERLDDERTIAWLFVAPAVAMLMLVAIYPFLLMIYNSLFDFNQAGQMEAFVGLANYAQVLTDGRFTSGALFTVAFVVIVVTAEFLLGLGMSLVIYSKYVKHRQLWVVLTLPPMMLSPVVTGLTWRMLLTPEYGMVNHLLGIEIAWLASRPWSAVAIVVSDVWMWTPLFVLVFTATIQSIPDVYYEAARIDGMSKWQQFKWITLPQMRTAIVIVLLLRVVRAFKVFPKIQVLTLGGPGSYTESIAMVTYNYGFRFFDLGRANAAGVLYWLLMFGAAYLIFKSVAEDLISPEGDH</sequence>
<keyword evidence="10" id="KW-1185">Reference proteome</keyword>
<dbReference type="InterPro" id="IPR000515">
    <property type="entry name" value="MetI-like"/>
</dbReference>
<evidence type="ECO:0000256" key="7">
    <source>
        <dbReference type="RuleBase" id="RU363032"/>
    </source>
</evidence>
<dbReference type="Gene3D" id="1.10.3720.10">
    <property type="entry name" value="MetI-like"/>
    <property type="match status" value="1"/>
</dbReference>
<evidence type="ECO:0000256" key="1">
    <source>
        <dbReference type="ARBA" id="ARBA00004651"/>
    </source>
</evidence>
<protein>
    <submittedName>
        <fullName evidence="9">Carbohydrate ABC transporter permease</fullName>
    </submittedName>
</protein>
<dbReference type="RefSeq" id="WP_379739100.1">
    <property type="nucleotide sequence ID" value="NZ_JBHSVN010000001.1"/>
</dbReference>
<evidence type="ECO:0000256" key="6">
    <source>
        <dbReference type="ARBA" id="ARBA00023136"/>
    </source>
</evidence>
<evidence type="ECO:0000313" key="10">
    <source>
        <dbReference type="Proteomes" id="UP001596296"/>
    </source>
</evidence>
<dbReference type="AlphaFoldDB" id="A0ABD5UPR5"/>
<dbReference type="GO" id="GO:0005886">
    <property type="term" value="C:plasma membrane"/>
    <property type="evidence" value="ECO:0007669"/>
    <property type="project" value="UniProtKB-SubCell"/>
</dbReference>
<evidence type="ECO:0000256" key="2">
    <source>
        <dbReference type="ARBA" id="ARBA00022448"/>
    </source>
</evidence>
<dbReference type="PANTHER" id="PTHR43005">
    <property type="entry name" value="BLR7065 PROTEIN"/>
    <property type="match status" value="1"/>
</dbReference>
<evidence type="ECO:0000256" key="4">
    <source>
        <dbReference type="ARBA" id="ARBA00022692"/>
    </source>
</evidence>
<comment type="similarity">
    <text evidence="7">Belongs to the binding-protein-dependent transport system permease family.</text>
</comment>
<dbReference type="Pfam" id="PF00528">
    <property type="entry name" value="BPD_transp_1"/>
    <property type="match status" value="1"/>
</dbReference>
<feature type="transmembrane region" description="Helical" evidence="7">
    <location>
        <begin position="21"/>
        <end position="43"/>
    </location>
</feature>
<dbReference type="EMBL" id="JBHSXL010000001">
    <property type="protein sequence ID" value="MFC6891203.1"/>
    <property type="molecule type" value="Genomic_DNA"/>
</dbReference>